<feature type="signal peptide" evidence="1">
    <location>
        <begin position="1"/>
        <end position="20"/>
    </location>
</feature>
<name>A0ABM9EMQ5_9BACI</name>
<evidence type="ECO:0000313" key="3">
    <source>
        <dbReference type="Proteomes" id="UP000838308"/>
    </source>
</evidence>
<evidence type="ECO:0008006" key="4">
    <source>
        <dbReference type="Google" id="ProtNLM"/>
    </source>
</evidence>
<proteinExistence type="predicted"/>
<feature type="chain" id="PRO_5045940185" description="Lipoprotein" evidence="1">
    <location>
        <begin position="21"/>
        <end position="133"/>
    </location>
</feature>
<evidence type="ECO:0000313" key="2">
    <source>
        <dbReference type="EMBL" id="CAH2713877.1"/>
    </source>
</evidence>
<dbReference type="PROSITE" id="PS51257">
    <property type="entry name" value="PROKAR_LIPOPROTEIN"/>
    <property type="match status" value="1"/>
</dbReference>
<keyword evidence="1" id="KW-0732">Signal</keyword>
<keyword evidence="3" id="KW-1185">Reference proteome</keyword>
<gene>
    <name evidence="2" type="ORF">BACCIP111895_01031</name>
</gene>
<comment type="caution">
    <text evidence="2">The sequence shown here is derived from an EMBL/GenBank/DDBJ whole genome shotgun (WGS) entry which is preliminary data.</text>
</comment>
<accession>A0ABM9EMQ5</accession>
<dbReference type="EMBL" id="CALBWS010000003">
    <property type="protein sequence ID" value="CAH2713877.1"/>
    <property type="molecule type" value="Genomic_DNA"/>
</dbReference>
<protein>
    <recommendedName>
        <fullName evidence="4">Lipoprotein</fullName>
    </recommendedName>
</protein>
<sequence>MKKYILMFFFFIILAGCSSASGNHNKELEKSFSTAINEKRMEGIDINSLTDFDWEKAYVFRPYTPQEEINEKLGFNYKDPSSIDYRDDIYLFVFLHNNKVVQYVELTTQYGNLDFETTDGYITPSNATIKVRH</sequence>
<dbReference type="Proteomes" id="UP000838308">
    <property type="component" value="Unassembled WGS sequence"/>
</dbReference>
<dbReference type="RefSeq" id="WP_248734205.1">
    <property type="nucleotide sequence ID" value="NZ_CALBWS010000003.1"/>
</dbReference>
<evidence type="ECO:0000256" key="1">
    <source>
        <dbReference type="SAM" id="SignalP"/>
    </source>
</evidence>
<organism evidence="2 3">
    <name type="scientific">Neobacillus rhizosphaerae</name>
    <dbReference type="NCBI Taxonomy" id="2880965"/>
    <lineage>
        <taxon>Bacteria</taxon>
        <taxon>Bacillati</taxon>
        <taxon>Bacillota</taxon>
        <taxon>Bacilli</taxon>
        <taxon>Bacillales</taxon>
        <taxon>Bacillaceae</taxon>
        <taxon>Neobacillus</taxon>
    </lineage>
</organism>
<reference evidence="2" key="1">
    <citation type="submission" date="2022-04" db="EMBL/GenBank/DDBJ databases">
        <authorList>
            <person name="Criscuolo A."/>
        </authorList>
    </citation>
    <scope>NUCLEOTIDE SEQUENCE</scope>
    <source>
        <strain evidence="2">CIP111895</strain>
    </source>
</reference>